<evidence type="ECO:0000313" key="3">
    <source>
        <dbReference type="Proteomes" id="UP000789706"/>
    </source>
</evidence>
<proteinExistence type="predicted"/>
<dbReference type="AlphaFoldDB" id="A0A9N8Z8B4"/>
<gene>
    <name evidence="1" type="ORF">DEBURN_LOCUS3761</name>
    <name evidence="2" type="ORF">DEBURN_LOCUS7817</name>
</gene>
<dbReference type="EMBL" id="CAJVPK010000249">
    <property type="protein sequence ID" value="CAG8482874.1"/>
    <property type="molecule type" value="Genomic_DNA"/>
</dbReference>
<sequence length="47" mass="5154">MAPITRATARRLGLQVEDAQVANLYAELPSMSINGLPVLLRESAFRL</sequence>
<reference evidence="1" key="1">
    <citation type="submission" date="2021-06" db="EMBL/GenBank/DDBJ databases">
        <authorList>
            <person name="Kallberg Y."/>
            <person name="Tangrot J."/>
            <person name="Rosling A."/>
        </authorList>
    </citation>
    <scope>NUCLEOTIDE SEQUENCE</scope>
    <source>
        <strain evidence="1">AZ414A</strain>
    </source>
</reference>
<evidence type="ECO:0000313" key="2">
    <source>
        <dbReference type="EMBL" id="CAG8565748.1"/>
    </source>
</evidence>
<dbReference type="EMBL" id="CAJVPK010001018">
    <property type="protein sequence ID" value="CAG8565748.1"/>
    <property type="molecule type" value="Genomic_DNA"/>
</dbReference>
<keyword evidence="3" id="KW-1185">Reference proteome</keyword>
<evidence type="ECO:0000313" key="1">
    <source>
        <dbReference type="EMBL" id="CAG8482874.1"/>
    </source>
</evidence>
<accession>A0A9N8Z8B4</accession>
<dbReference type="OrthoDB" id="2490538at2759"/>
<name>A0A9N8Z8B4_9GLOM</name>
<dbReference type="Proteomes" id="UP000789706">
    <property type="component" value="Unassembled WGS sequence"/>
</dbReference>
<comment type="caution">
    <text evidence="1">The sequence shown here is derived from an EMBL/GenBank/DDBJ whole genome shotgun (WGS) entry which is preliminary data.</text>
</comment>
<organism evidence="1 3">
    <name type="scientific">Diversispora eburnea</name>
    <dbReference type="NCBI Taxonomy" id="1213867"/>
    <lineage>
        <taxon>Eukaryota</taxon>
        <taxon>Fungi</taxon>
        <taxon>Fungi incertae sedis</taxon>
        <taxon>Mucoromycota</taxon>
        <taxon>Glomeromycotina</taxon>
        <taxon>Glomeromycetes</taxon>
        <taxon>Diversisporales</taxon>
        <taxon>Diversisporaceae</taxon>
        <taxon>Diversispora</taxon>
    </lineage>
</organism>
<protein>
    <submittedName>
        <fullName evidence="1">1063_t:CDS:1</fullName>
    </submittedName>
    <submittedName>
        <fullName evidence="2">2303_t:CDS:1</fullName>
    </submittedName>
</protein>